<evidence type="ECO:0000313" key="2">
    <source>
        <dbReference type="Proteomes" id="UP001056120"/>
    </source>
</evidence>
<protein>
    <submittedName>
        <fullName evidence="1">Uncharacterized protein</fullName>
    </submittedName>
</protein>
<evidence type="ECO:0000313" key="1">
    <source>
        <dbReference type="EMBL" id="KAI3773420.1"/>
    </source>
</evidence>
<sequence length="483" mass="54743">MKNLQELDLSYNMFEGNLPQCINELSLLKVLEISSNQFTGIIQPSFTTNLTSLEYINFSHNKFEGLLSFSSFANHTKLEVFQFINDNDKSELETEEPSRWIPLFQLKVLVLSSCNVNKHKRNVVPSFLLHQHKLCVLDLSHNSLKGNLPNWLVENNTMLEVLYLRNNSFDGSIRMPEFRNLHFTEMDASGNHIIGTIPGNTGRLFPSLSFLNLSMNSLSGSMPSSINSMGELNILDLSDNKFSGEVPKNLDISLYTFDMLLLDNNFFTGEISKNKSFDVSILDISDNLFSDSHDQFLIPLNLTSVLTLDIGNNYLSGKIHEFLEQLSELTKIESLDLSSNRLSGKIPSKLITLTTLSVFNVSYNNLSGRLPETKGQFGTFTYASYKGNQLLCGLPLENKCTTTSPATIPSANEDTEKGYDIDMVWFIGSLSSTWSVFLLGFVAILYTNPYCRGRWFYFIEEFMYASYYFLCELVLRPSMLLNK</sequence>
<gene>
    <name evidence="1" type="ORF">L1987_47947</name>
</gene>
<reference evidence="1 2" key="2">
    <citation type="journal article" date="2022" name="Mol. Ecol. Resour.">
        <title>The genomes of chicory, endive, great burdock and yacon provide insights into Asteraceae paleo-polyploidization history and plant inulin production.</title>
        <authorList>
            <person name="Fan W."/>
            <person name="Wang S."/>
            <person name="Wang H."/>
            <person name="Wang A."/>
            <person name="Jiang F."/>
            <person name="Liu H."/>
            <person name="Zhao H."/>
            <person name="Xu D."/>
            <person name="Zhang Y."/>
        </authorList>
    </citation>
    <scope>NUCLEOTIDE SEQUENCE [LARGE SCALE GENOMIC DNA]</scope>
    <source>
        <strain evidence="2">cv. Yunnan</strain>
        <tissue evidence="1">Leaves</tissue>
    </source>
</reference>
<comment type="caution">
    <text evidence="1">The sequence shown here is derived from an EMBL/GenBank/DDBJ whole genome shotgun (WGS) entry which is preliminary data.</text>
</comment>
<name>A0ACB9FRH3_9ASTR</name>
<dbReference type="Proteomes" id="UP001056120">
    <property type="component" value="Linkage Group LG16"/>
</dbReference>
<proteinExistence type="predicted"/>
<accession>A0ACB9FRH3</accession>
<organism evidence="1 2">
    <name type="scientific">Smallanthus sonchifolius</name>
    <dbReference type="NCBI Taxonomy" id="185202"/>
    <lineage>
        <taxon>Eukaryota</taxon>
        <taxon>Viridiplantae</taxon>
        <taxon>Streptophyta</taxon>
        <taxon>Embryophyta</taxon>
        <taxon>Tracheophyta</taxon>
        <taxon>Spermatophyta</taxon>
        <taxon>Magnoliopsida</taxon>
        <taxon>eudicotyledons</taxon>
        <taxon>Gunneridae</taxon>
        <taxon>Pentapetalae</taxon>
        <taxon>asterids</taxon>
        <taxon>campanulids</taxon>
        <taxon>Asterales</taxon>
        <taxon>Asteraceae</taxon>
        <taxon>Asteroideae</taxon>
        <taxon>Heliantheae alliance</taxon>
        <taxon>Millerieae</taxon>
        <taxon>Smallanthus</taxon>
    </lineage>
</organism>
<keyword evidence="2" id="KW-1185">Reference proteome</keyword>
<reference evidence="2" key="1">
    <citation type="journal article" date="2022" name="Mol. Ecol. Resour.">
        <title>The genomes of chicory, endive, great burdock and yacon provide insights into Asteraceae palaeo-polyploidization history and plant inulin production.</title>
        <authorList>
            <person name="Fan W."/>
            <person name="Wang S."/>
            <person name="Wang H."/>
            <person name="Wang A."/>
            <person name="Jiang F."/>
            <person name="Liu H."/>
            <person name="Zhao H."/>
            <person name="Xu D."/>
            <person name="Zhang Y."/>
        </authorList>
    </citation>
    <scope>NUCLEOTIDE SEQUENCE [LARGE SCALE GENOMIC DNA]</scope>
    <source>
        <strain evidence="2">cv. Yunnan</strain>
    </source>
</reference>
<dbReference type="EMBL" id="CM042033">
    <property type="protein sequence ID" value="KAI3773420.1"/>
    <property type="molecule type" value="Genomic_DNA"/>
</dbReference>